<dbReference type="RefSeq" id="WP_034638347.1">
    <property type="nucleotide sequence ID" value="NZ_CBCSJC010000007.1"/>
</dbReference>
<evidence type="ECO:0000313" key="3">
    <source>
        <dbReference type="Proteomes" id="UP000027822"/>
    </source>
</evidence>
<proteinExistence type="predicted"/>
<dbReference type="Pfam" id="PF09579">
    <property type="entry name" value="Spore_YtfJ"/>
    <property type="match status" value="1"/>
</dbReference>
<gene>
    <name evidence="2" type="ORF">BAMA_19995</name>
</gene>
<comment type="caution">
    <text evidence="2">The sequence shown here is derived from an EMBL/GenBank/DDBJ whole genome shotgun (WGS) entry which is preliminary data.</text>
</comment>
<evidence type="ECO:0000256" key="1">
    <source>
        <dbReference type="SAM" id="MobiDB-lite"/>
    </source>
</evidence>
<feature type="compositionally biased region" description="Low complexity" evidence="1">
    <location>
        <begin position="123"/>
        <end position="143"/>
    </location>
</feature>
<protein>
    <submittedName>
        <fullName evidence="2">Spore protein</fullName>
    </submittedName>
</protein>
<dbReference type="PIRSF" id="PIRSF021377">
    <property type="entry name" value="YtfJ"/>
    <property type="match status" value="1"/>
</dbReference>
<dbReference type="Proteomes" id="UP000027822">
    <property type="component" value="Unassembled WGS sequence"/>
</dbReference>
<keyword evidence="3" id="KW-1185">Reference proteome</keyword>
<dbReference type="STRING" id="574376.BAMA_19995"/>
<organism evidence="2 3">
    <name type="scientific">Bacillus manliponensis</name>
    <dbReference type="NCBI Taxonomy" id="574376"/>
    <lineage>
        <taxon>Bacteria</taxon>
        <taxon>Bacillati</taxon>
        <taxon>Bacillota</taxon>
        <taxon>Bacilli</taxon>
        <taxon>Bacillales</taxon>
        <taxon>Bacillaceae</taxon>
        <taxon>Bacillus</taxon>
        <taxon>Bacillus cereus group</taxon>
    </lineage>
</organism>
<dbReference type="EMBL" id="JOTN01000005">
    <property type="protein sequence ID" value="KEK20039.1"/>
    <property type="molecule type" value="Genomic_DNA"/>
</dbReference>
<feature type="region of interest" description="Disordered" evidence="1">
    <location>
        <begin position="123"/>
        <end position="149"/>
    </location>
</feature>
<reference evidence="2 3" key="1">
    <citation type="submission" date="2014-06" db="EMBL/GenBank/DDBJ databases">
        <title>Draft genome sequence of Bacillus manliponensis JCM 15802 (MCCC 1A00708).</title>
        <authorList>
            <person name="Lai Q."/>
            <person name="Liu Y."/>
            <person name="Shao Z."/>
        </authorList>
    </citation>
    <scope>NUCLEOTIDE SEQUENCE [LARGE SCALE GENOMIC DNA]</scope>
    <source>
        <strain evidence="2 3">JCM 15802</strain>
    </source>
</reference>
<evidence type="ECO:0000313" key="2">
    <source>
        <dbReference type="EMBL" id="KEK20039.1"/>
    </source>
</evidence>
<sequence>MEHPIQGLMKAAMENLKEMVDVNTIVGEPVPTADGGVVLTVSKVAFGFGAGGSDFEVSNSQQSNGNPAFGGGSAGGVSITPVAFLVVNKDGVNILHLQNATHLAEKIIEMAPQTIDKIQSMFQKNNQQSGQQNNQQSSNYSPQTPDDIM</sequence>
<dbReference type="OrthoDB" id="9796262at2"/>
<dbReference type="NCBIfam" id="TIGR02874">
    <property type="entry name" value="spore_ytfJ"/>
    <property type="match status" value="1"/>
</dbReference>
<dbReference type="eggNOG" id="COG3874">
    <property type="taxonomic scope" value="Bacteria"/>
</dbReference>
<dbReference type="AlphaFoldDB" id="A0A073JYF0"/>
<accession>A0A073JYF0</accession>
<name>A0A073JYF0_9BACI</name>
<dbReference type="InterPro" id="IPR014229">
    <property type="entry name" value="Spore_YtfJ"/>
</dbReference>
<dbReference type="PANTHER" id="PTHR39162:SF1">
    <property type="entry name" value="SPORULATION PROTEIN YTFJ"/>
    <property type="match status" value="1"/>
</dbReference>
<dbReference type="PANTHER" id="PTHR39162">
    <property type="entry name" value="GLL3345 PROTEIN"/>
    <property type="match status" value="1"/>
</dbReference>